<keyword evidence="3 6" id="KW-0812">Transmembrane</keyword>
<evidence type="ECO:0000313" key="8">
    <source>
        <dbReference type="EMBL" id="EDV00513.1"/>
    </source>
</evidence>
<feature type="transmembrane region" description="Helical" evidence="6">
    <location>
        <begin position="158"/>
        <end position="178"/>
    </location>
</feature>
<organism evidence="8 9">
    <name type="scientific">Phocaeicola coprocola DSM 17136</name>
    <dbReference type="NCBI Taxonomy" id="470145"/>
    <lineage>
        <taxon>Bacteria</taxon>
        <taxon>Pseudomonadati</taxon>
        <taxon>Bacteroidota</taxon>
        <taxon>Bacteroidia</taxon>
        <taxon>Bacteroidales</taxon>
        <taxon>Bacteroidaceae</taxon>
        <taxon>Phocaeicola</taxon>
    </lineage>
</organism>
<comment type="caution">
    <text evidence="8">The sequence shown here is derived from an EMBL/GenBank/DDBJ whole genome shotgun (WGS) entry which is preliminary data.</text>
</comment>
<feature type="transmembrane region" description="Helical" evidence="6">
    <location>
        <begin position="130"/>
        <end position="146"/>
    </location>
</feature>
<dbReference type="EMBL" id="ABIY02000095">
    <property type="protein sequence ID" value="EDV00513.1"/>
    <property type="molecule type" value="Genomic_DNA"/>
</dbReference>
<feature type="transmembrane region" description="Helical" evidence="6">
    <location>
        <begin position="255"/>
        <end position="272"/>
    </location>
</feature>
<keyword evidence="4 6" id="KW-1133">Transmembrane helix</keyword>
<dbReference type="STRING" id="470145.BACCOP_02434"/>
<comment type="subcellular location">
    <subcellularLocation>
        <location evidence="1">Cell membrane</location>
        <topology evidence="1">Multi-pass membrane protein</topology>
    </subcellularLocation>
</comment>
<evidence type="ECO:0000259" key="7">
    <source>
        <dbReference type="Pfam" id="PF00892"/>
    </source>
</evidence>
<evidence type="ECO:0000256" key="6">
    <source>
        <dbReference type="SAM" id="Phobius"/>
    </source>
</evidence>
<feature type="transmembrane region" description="Helical" evidence="6">
    <location>
        <begin position="185"/>
        <end position="206"/>
    </location>
</feature>
<dbReference type="InterPro" id="IPR000620">
    <property type="entry name" value="EamA_dom"/>
</dbReference>
<dbReference type="GO" id="GO:0005886">
    <property type="term" value="C:plasma membrane"/>
    <property type="evidence" value="ECO:0007669"/>
    <property type="project" value="UniProtKB-SubCell"/>
</dbReference>
<dbReference type="AlphaFoldDB" id="B3JKK3"/>
<feature type="transmembrane region" description="Helical" evidence="6">
    <location>
        <begin position="74"/>
        <end position="96"/>
    </location>
</feature>
<feature type="domain" description="EamA" evidence="7">
    <location>
        <begin position="159"/>
        <end position="295"/>
    </location>
</feature>
<accession>B3JKK3</accession>
<evidence type="ECO:0000256" key="4">
    <source>
        <dbReference type="ARBA" id="ARBA00022989"/>
    </source>
</evidence>
<gene>
    <name evidence="8" type="ORF">BACCOP_02434</name>
</gene>
<name>B3JKK3_9BACT</name>
<feature type="transmembrane region" description="Helical" evidence="6">
    <location>
        <begin position="102"/>
        <end position="121"/>
    </location>
</feature>
<dbReference type="SUPFAM" id="SSF103481">
    <property type="entry name" value="Multidrug resistance efflux transporter EmrE"/>
    <property type="match status" value="2"/>
</dbReference>
<evidence type="ECO:0000313" key="9">
    <source>
        <dbReference type="Proteomes" id="UP000003146"/>
    </source>
</evidence>
<keyword evidence="5 6" id="KW-0472">Membrane</keyword>
<feature type="domain" description="EamA" evidence="7">
    <location>
        <begin position="12"/>
        <end position="144"/>
    </location>
</feature>
<dbReference type="PANTHER" id="PTHR32322:SF18">
    <property type="entry name" value="S-ADENOSYLMETHIONINE_S-ADENOSYLHOMOCYSTEINE TRANSPORTER"/>
    <property type="match status" value="1"/>
</dbReference>
<evidence type="ECO:0000256" key="1">
    <source>
        <dbReference type="ARBA" id="ARBA00004651"/>
    </source>
</evidence>
<sequence length="310" mass="33482">MIENMNVKVIRAHLALLGAASMWGLMSPMGKAAMEAGITGLSLATMRMIGGAVCFWIASLFAPKEKVSSHDLMLLFFAGLLGIVCNQGCFTFGLSLTSPIDASIVTTTMPIVTMILAALFLKEPVTPKKVIGIFLGSIGALMLILSNQGGSVDGGGSILGDALCITAQVSFACYLTIFKKLISRYNVFTLMKWMFTYAAICFIPFSYRDFSAMTTMSFSATVWMEVGYVVLFGTFFAYILMLVGQKTLRPTVVSMYNYIQPIVGTTVSVFLGMGVFGWTKALAAVLIFVGVYVVTQSKSRAQMLAEGEKE</sequence>
<evidence type="ECO:0000256" key="3">
    <source>
        <dbReference type="ARBA" id="ARBA00022692"/>
    </source>
</evidence>
<reference evidence="8 9" key="2">
    <citation type="submission" date="2008-04" db="EMBL/GenBank/DDBJ databases">
        <authorList>
            <person name="Fulton L."/>
            <person name="Clifton S."/>
            <person name="Fulton B."/>
            <person name="Xu J."/>
            <person name="Minx P."/>
            <person name="Pepin K.H."/>
            <person name="Johnson M."/>
            <person name="Thiruvilangam P."/>
            <person name="Bhonagiri V."/>
            <person name="Nash W.E."/>
            <person name="Mardis E.R."/>
            <person name="Wilson R.K."/>
        </authorList>
    </citation>
    <scope>NUCLEOTIDE SEQUENCE [LARGE SCALE GENOMIC DNA]</scope>
    <source>
        <strain evidence="8 9">DSM 17136</strain>
    </source>
</reference>
<dbReference type="HOGENOM" id="CLU_033863_4_5_10"/>
<keyword evidence="2" id="KW-1003">Cell membrane</keyword>
<feature type="transmembrane region" description="Helical" evidence="6">
    <location>
        <begin position="278"/>
        <end position="295"/>
    </location>
</feature>
<protein>
    <submittedName>
        <fullName evidence="8">Putative membrane protein</fullName>
    </submittedName>
</protein>
<evidence type="ECO:0000256" key="5">
    <source>
        <dbReference type="ARBA" id="ARBA00023136"/>
    </source>
</evidence>
<dbReference type="Gene3D" id="1.10.3730.20">
    <property type="match status" value="1"/>
</dbReference>
<feature type="transmembrane region" description="Helical" evidence="6">
    <location>
        <begin position="42"/>
        <end position="62"/>
    </location>
</feature>
<dbReference type="PANTHER" id="PTHR32322">
    <property type="entry name" value="INNER MEMBRANE TRANSPORTER"/>
    <property type="match status" value="1"/>
</dbReference>
<dbReference type="Pfam" id="PF00892">
    <property type="entry name" value="EamA"/>
    <property type="match status" value="2"/>
</dbReference>
<dbReference type="GeneID" id="79857623"/>
<dbReference type="Proteomes" id="UP000003146">
    <property type="component" value="Unassembled WGS sequence"/>
</dbReference>
<evidence type="ECO:0000256" key="2">
    <source>
        <dbReference type="ARBA" id="ARBA00022475"/>
    </source>
</evidence>
<dbReference type="RefSeq" id="WP_007565325.1">
    <property type="nucleotide sequence ID" value="NZ_DS981432.1"/>
</dbReference>
<reference evidence="8 9" key="1">
    <citation type="submission" date="2008-04" db="EMBL/GenBank/DDBJ databases">
        <title>Draft genome sequence of Bacteroides coprocola (DSM 17136).</title>
        <authorList>
            <person name="Sudarsanam P."/>
            <person name="Ley R."/>
            <person name="Guruge J."/>
            <person name="Turnbaugh P.J."/>
            <person name="Mahowald M."/>
            <person name="Liep D."/>
            <person name="Gordon J."/>
        </authorList>
    </citation>
    <scope>NUCLEOTIDE SEQUENCE [LARGE SCALE GENOMIC DNA]</scope>
    <source>
        <strain evidence="8 9">DSM 17136</strain>
    </source>
</reference>
<dbReference type="eggNOG" id="COG0697">
    <property type="taxonomic scope" value="Bacteria"/>
</dbReference>
<dbReference type="InterPro" id="IPR050638">
    <property type="entry name" value="AA-Vitamin_Transporters"/>
</dbReference>
<dbReference type="InterPro" id="IPR037185">
    <property type="entry name" value="EmrE-like"/>
</dbReference>
<proteinExistence type="predicted"/>
<feature type="transmembrane region" description="Helical" evidence="6">
    <location>
        <begin position="226"/>
        <end position="243"/>
    </location>
</feature>